<evidence type="ECO:0000256" key="1">
    <source>
        <dbReference type="ARBA" id="ARBA00004141"/>
    </source>
</evidence>
<evidence type="ECO:0000256" key="3">
    <source>
        <dbReference type="ARBA" id="ARBA00022692"/>
    </source>
</evidence>
<evidence type="ECO:0000313" key="10">
    <source>
        <dbReference type="Proteomes" id="UP001629059"/>
    </source>
</evidence>
<evidence type="ECO:0000256" key="7">
    <source>
        <dbReference type="SAM" id="Phobius"/>
    </source>
</evidence>
<dbReference type="InterPro" id="IPR035952">
    <property type="entry name" value="Rhomboid-like_sf"/>
</dbReference>
<dbReference type="EMBL" id="JBELQB010000011">
    <property type="protein sequence ID" value="MFL9838602.1"/>
    <property type="molecule type" value="Genomic_DNA"/>
</dbReference>
<dbReference type="Gene3D" id="1.20.1540.10">
    <property type="entry name" value="Rhomboid-like"/>
    <property type="match status" value="1"/>
</dbReference>
<evidence type="ECO:0000256" key="2">
    <source>
        <dbReference type="ARBA" id="ARBA00009045"/>
    </source>
</evidence>
<dbReference type="EC" id="3.4.21.-" evidence="9"/>
<keyword evidence="10" id="KW-1185">Reference proteome</keyword>
<reference evidence="9 10" key="1">
    <citation type="submission" date="2024-06" db="EMBL/GenBank/DDBJ databases">
        <authorList>
            <person name="Kaempfer P."/>
            <person name="Viver T."/>
        </authorList>
    </citation>
    <scope>NUCLEOTIDE SEQUENCE [LARGE SCALE GENOMIC DNA]</scope>
    <source>
        <strain evidence="9 10">ST-75</strain>
    </source>
</reference>
<evidence type="ECO:0000313" key="9">
    <source>
        <dbReference type="EMBL" id="MFL9838602.1"/>
    </source>
</evidence>
<dbReference type="Pfam" id="PF01694">
    <property type="entry name" value="Rhomboid"/>
    <property type="match status" value="2"/>
</dbReference>
<evidence type="ECO:0000256" key="4">
    <source>
        <dbReference type="ARBA" id="ARBA00022801"/>
    </source>
</evidence>
<accession>A0ABW8YFG1</accession>
<evidence type="ECO:0000259" key="8">
    <source>
        <dbReference type="Pfam" id="PF01694"/>
    </source>
</evidence>
<feature type="transmembrane region" description="Helical" evidence="7">
    <location>
        <begin position="155"/>
        <end position="176"/>
    </location>
</feature>
<dbReference type="Proteomes" id="UP001629059">
    <property type="component" value="Unassembled WGS sequence"/>
</dbReference>
<keyword evidence="9" id="KW-0645">Protease</keyword>
<feature type="transmembrane region" description="Helical" evidence="7">
    <location>
        <begin position="12"/>
        <end position="31"/>
    </location>
</feature>
<feature type="transmembrane region" description="Helical" evidence="7">
    <location>
        <begin position="222"/>
        <end position="239"/>
    </location>
</feature>
<keyword evidence="5 7" id="KW-1133">Transmembrane helix</keyword>
<dbReference type="RefSeq" id="WP_408075554.1">
    <property type="nucleotide sequence ID" value="NZ_JBELQB010000011.1"/>
</dbReference>
<evidence type="ECO:0000256" key="6">
    <source>
        <dbReference type="ARBA" id="ARBA00023136"/>
    </source>
</evidence>
<comment type="similarity">
    <text evidence="2">Belongs to the peptidase S54 family.</text>
</comment>
<proteinExistence type="inferred from homology"/>
<dbReference type="InterPro" id="IPR050925">
    <property type="entry name" value="Rhomboid_protease_S54"/>
</dbReference>
<feature type="transmembrane region" description="Helical" evidence="7">
    <location>
        <begin position="183"/>
        <end position="202"/>
    </location>
</feature>
<protein>
    <submittedName>
        <fullName evidence="9">Rhomboid family intramembrane serine protease</fullName>
        <ecNumber evidence="9">3.4.21.-</ecNumber>
    </submittedName>
</protein>
<dbReference type="GO" id="GO:0006508">
    <property type="term" value="P:proteolysis"/>
    <property type="evidence" value="ECO:0007669"/>
    <property type="project" value="UniProtKB-KW"/>
</dbReference>
<sequence>MMFRMTEVVKQLIIINIIFFVGKVIIGQNIIDEYLAFHYFGNPSFKPWQVISYMFIHADVGHIFFNMLLLFFFGPSLEDQWGGSKFLFFYLSCGVGAILATQGISYFAFHDSLNVLVTEGFNKADVMAVLSEGKYMVKWEEILNQRQFNNLIGSYNIATMGASGAIYGVLVAYAFLFPNREVYLMFILPVKVKYLIAFYIIGDLIAGFKGQMLIGNAGGVGYFAHIGGALIGYLMMLYWKRHQFKNNRWN</sequence>
<name>A0ABW8YFG1_9FLAO</name>
<keyword evidence="6 7" id="KW-0472">Membrane</keyword>
<gene>
    <name evidence="9" type="ORF">ABS768_13895</name>
</gene>
<keyword evidence="3 7" id="KW-0812">Transmembrane</keyword>
<dbReference type="InterPro" id="IPR022764">
    <property type="entry name" value="Peptidase_S54_rhomboid_dom"/>
</dbReference>
<comment type="subcellular location">
    <subcellularLocation>
        <location evidence="1">Membrane</location>
        <topology evidence="1">Multi-pass membrane protein</topology>
    </subcellularLocation>
</comment>
<feature type="transmembrane region" description="Helical" evidence="7">
    <location>
        <begin position="86"/>
        <end position="109"/>
    </location>
</feature>
<keyword evidence="4 9" id="KW-0378">Hydrolase</keyword>
<dbReference type="SUPFAM" id="SSF144091">
    <property type="entry name" value="Rhomboid-like"/>
    <property type="match status" value="1"/>
</dbReference>
<dbReference type="GO" id="GO:0008233">
    <property type="term" value="F:peptidase activity"/>
    <property type="evidence" value="ECO:0007669"/>
    <property type="project" value="UniProtKB-KW"/>
</dbReference>
<dbReference type="PANTHER" id="PTHR43731">
    <property type="entry name" value="RHOMBOID PROTEASE"/>
    <property type="match status" value="1"/>
</dbReference>
<comment type="caution">
    <text evidence="9">The sequence shown here is derived from an EMBL/GenBank/DDBJ whole genome shotgun (WGS) entry which is preliminary data.</text>
</comment>
<feature type="transmembrane region" description="Helical" evidence="7">
    <location>
        <begin position="51"/>
        <end position="74"/>
    </location>
</feature>
<evidence type="ECO:0000256" key="5">
    <source>
        <dbReference type="ARBA" id="ARBA00022989"/>
    </source>
</evidence>
<organism evidence="9 10">
    <name type="scientific">Flavobacterium rhizophilum</name>
    <dbReference type="NCBI Taxonomy" id="3163296"/>
    <lineage>
        <taxon>Bacteria</taxon>
        <taxon>Pseudomonadati</taxon>
        <taxon>Bacteroidota</taxon>
        <taxon>Flavobacteriia</taxon>
        <taxon>Flavobacteriales</taxon>
        <taxon>Flavobacteriaceae</taxon>
        <taxon>Flavobacterium</taxon>
    </lineage>
</organism>
<dbReference type="PANTHER" id="PTHR43731:SF14">
    <property type="entry name" value="PRESENILIN-ASSOCIATED RHOMBOID-LIKE PROTEIN, MITOCHONDRIAL"/>
    <property type="match status" value="1"/>
</dbReference>
<feature type="domain" description="Peptidase S54 rhomboid" evidence="8">
    <location>
        <begin position="152"/>
        <end position="238"/>
    </location>
</feature>
<feature type="domain" description="Peptidase S54 rhomboid" evidence="8">
    <location>
        <begin position="46"/>
        <end position="103"/>
    </location>
</feature>